<dbReference type="PANTHER" id="PTHR35985:SF1">
    <property type="entry name" value="OS07G0675200 PROTEIN"/>
    <property type="match status" value="1"/>
</dbReference>
<keyword evidence="3" id="KW-1185">Reference proteome</keyword>
<evidence type="ECO:0000256" key="1">
    <source>
        <dbReference type="SAM" id="MobiDB-lite"/>
    </source>
</evidence>
<accession>A0ABD0ZQG5</accession>
<dbReference type="EMBL" id="JBANAX010000697">
    <property type="protein sequence ID" value="KAL1196703.1"/>
    <property type="molecule type" value="Genomic_DNA"/>
</dbReference>
<dbReference type="AlphaFoldDB" id="A0ABD0ZQG5"/>
<proteinExistence type="predicted"/>
<gene>
    <name evidence="2" type="ORF">V5N11_004402</name>
</gene>
<feature type="compositionally biased region" description="Basic and acidic residues" evidence="1">
    <location>
        <begin position="141"/>
        <end position="156"/>
    </location>
</feature>
<organism evidence="2 3">
    <name type="scientific">Cardamine amara subsp. amara</name>
    <dbReference type="NCBI Taxonomy" id="228776"/>
    <lineage>
        <taxon>Eukaryota</taxon>
        <taxon>Viridiplantae</taxon>
        <taxon>Streptophyta</taxon>
        <taxon>Embryophyta</taxon>
        <taxon>Tracheophyta</taxon>
        <taxon>Spermatophyta</taxon>
        <taxon>Magnoliopsida</taxon>
        <taxon>eudicotyledons</taxon>
        <taxon>Gunneridae</taxon>
        <taxon>Pentapetalae</taxon>
        <taxon>rosids</taxon>
        <taxon>malvids</taxon>
        <taxon>Brassicales</taxon>
        <taxon>Brassicaceae</taxon>
        <taxon>Cardamineae</taxon>
        <taxon>Cardamine</taxon>
    </lineage>
</organism>
<reference evidence="2 3" key="1">
    <citation type="submission" date="2024-04" db="EMBL/GenBank/DDBJ databases">
        <title>Genome assembly C_amara_ONT_v2.</title>
        <authorList>
            <person name="Yant L."/>
            <person name="Moore C."/>
            <person name="Slenker M."/>
        </authorList>
    </citation>
    <scope>NUCLEOTIDE SEQUENCE [LARGE SCALE GENOMIC DNA]</scope>
    <source>
        <tissue evidence="2">Leaf</tissue>
    </source>
</reference>
<feature type="compositionally biased region" description="Low complexity" evidence="1">
    <location>
        <begin position="120"/>
        <end position="129"/>
    </location>
</feature>
<evidence type="ECO:0000313" key="3">
    <source>
        <dbReference type="Proteomes" id="UP001558713"/>
    </source>
</evidence>
<evidence type="ECO:0008006" key="4">
    <source>
        <dbReference type="Google" id="ProtNLM"/>
    </source>
</evidence>
<protein>
    <recommendedName>
        <fullName evidence="4">Late embryogenesis abundant protein</fullName>
    </recommendedName>
</protein>
<comment type="caution">
    <text evidence="2">The sequence shown here is derived from an EMBL/GenBank/DDBJ whole genome shotgun (WGS) entry which is preliminary data.</text>
</comment>
<sequence length="247" mass="27396">MMMQSRLLAFASAARSRVRPVGQMRLAFGSSTSGRTADPELHSGNDGADPAIYPRDPEGMDDVANPKTAAEEIVDDTPRPSLEEQPLVPPKSPRATAHKLESTPVGHPSEPHFQQKRRSASASSPSLDSVTCAGFDVSPWPRDEAETEEQRRRANETESDQEFYKHHKASPLSEIKFADTRKPITQATDGTAYAAGKDVIGWLPEQLDTAEESLKRATMIFKQNAERGDPETFPHSRILREMRGEWF</sequence>
<evidence type="ECO:0000313" key="2">
    <source>
        <dbReference type="EMBL" id="KAL1196703.1"/>
    </source>
</evidence>
<feature type="region of interest" description="Disordered" evidence="1">
    <location>
        <begin position="29"/>
        <end position="165"/>
    </location>
</feature>
<name>A0ABD0ZQG5_CARAN</name>
<dbReference type="PANTHER" id="PTHR35985">
    <property type="entry name" value="OS07G0675200 PROTEIN"/>
    <property type="match status" value="1"/>
</dbReference>
<dbReference type="Proteomes" id="UP001558713">
    <property type="component" value="Unassembled WGS sequence"/>
</dbReference>